<dbReference type="EMBL" id="JBBWWQ010000013">
    <property type="protein sequence ID" value="KAK8933315.1"/>
    <property type="molecule type" value="Genomic_DNA"/>
</dbReference>
<name>A0AAP0G163_9ASPA</name>
<keyword evidence="3" id="KW-1185">Reference proteome</keyword>
<dbReference type="SUPFAM" id="SSF56672">
    <property type="entry name" value="DNA/RNA polymerases"/>
    <property type="match status" value="1"/>
</dbReference>
<dbReference type="PANTHER" id="PTHR11439:SF463">
    <property type="entry name" value="REVERSE TRANSCRIPTASE TY1_COPIA-TYPE DOMAIN-CONTAINING PROTEIN"/>
    <property type="match status" value="1"/>
</dbReference>
<reference evidence="2 3" key="1">
    <citation type="journal article" date="2022" name="Nat. Plants">
        <title>Genomes of leafy and leafless Platanthera orchids illuminate the evolution of mycoheterotrophy.</title>
        <authorList>
            <person name="Li M.H."/>
            <person name="Liu K.W."/>
            <person name="Li Z."/>
            <person name="Lu H.C."/>
            <person name="Ye Q.L."/>
            <person name="Zhang D."/>
            <person name="Wang J.Y."/>
            <person name="Li Y.F."/>
            <person name="Zhong Z.M."/>
            <person name="Liu X."/>
            <person name="Yu X."/>
            <person name="Liu D.K."/>
            <person name="Tu X.D."/>
            <person name="Liu B."/>
            <person name="Hao Y."/>
            <person name="Liao X.Y."/>
            <person name="Jiang Y.T."/>
            <person name="Sun W.H."/>
            <person name="Chen J."/>
            <person name="Chen Y.Q."/>
            <person name="Ai Y."/>
            <person name="Zhai J.W."/>
            <person name="Wu S.S."/>
            <person name="Zhou Z."/>
            <person name="Hsiao Y.Y."/>
            <person name="Wu W.L."/>
            <person name="Chen Y.Y."/>
            <person name="Lin Y.F."/>
            <person name="Hsu J.L."/>
            <person name="Li C.Y."/>
            <person name="Wang Z.W."/>
            <person name="Zhao X."/>
            <person name="Zhong W.Y."/>
            <person name="Ma X.K."/>
            <person name="Ma L."/>
            <person name="Huang J."/>
            <person name="Chen G.Z."/>
            <person name="Huang M.Z."/>
            <person name="Huang L."/>
            <person name="Peng D.H."/>
            <person name="Luo Y.B."/>
            <person name="Zou S.Q."/>
            <person name="Chen S.P."/>
            <person name="Lan S."/>
            <person name="Tsai W.C."/>
            <person name="Van de Peer Y."/>
            <person name="Liu Z.J."/>
        </authorList>
    </citation>
    <scope>NUCLEOTIDE SEQUENCE [LARGE SCALE GENOMIC DNA]</scope>
    <source>
        <strain evidence="2">Lor287</strain>
    </source>
</reference>
<organism evidence="2 3">
    <name type="scientific">Platanthera zijinensis</name>
    <dbReference type="NCBI Taxonomy" id="2320716"/>
    <lineage>
        <taxon>Eukaryota</taxon>
        <taxon>Viridiplantae</taxon>
        <taxon>Streptophyta</taxon>
        <taxon>Embryophyta</taxon>
        <taxon>Tracheophyta</taxon>
        <taxon>Spermatophyta</taxon>
        <taxon>Magnoliopsida</taxon>
        <taxon>Liliopsida</taxon>
        <taxon>Asparagales</taxon>
        <taxon>Orchidaceae</taxon>
        <taxon>Orchidoideae</taxon>
        <taxon>Orchideae</taxon>
        <taxon>Orchidinae</taxon>
        <taxon>Platanthera</taxon>
    </lineage>
</organism>
<sequence length="424" mass="47779">MSSLRILLSLAASRQRALHQLDIKNAFLHGLLEEEVYMEQPPGFVAEGERTKVCRLLASLYGLKQSPRAWFARFRAMVTQFGLIKSTKDSSLFYQNSSAGTILLLIYVDDIVITGSNVEGISNLKAFLHSNFQTKDLGPLRYFLGIEVTHDDHSLFICQRKYTLDLLSDLGMSNCGHVDFPLEPGEKSLHAESKPFDSPEKYRRIVGKLNYLTMTRPNIACTVSKVSQFMAAPTVSQWESVLRIVRYVKKDPGLGISYKDRGHSNLEAYSDSDWAGCLATRKSTTRFIVFMGGNLVSWKSKKQTTVARSSVEAEYRAMSHTVAEIMWVRQILCEIGYPVQDPTPLWCDNQAAIQIATNPVFHERTKHIEVDCHFVREKYEEGLISLTHVKTGDQVADILTKGVTRTRMNFICNKLGLGSSHDPT</sequence>
<dbReference type="InterPro" id="IPR013103">
    <property type="entry name" value="RVT_2"/>
</dbReference>
<feature type="domain" description="Reverse transcriptase Ty1/copia-type" evidence="1">
    <location>
        <begin position="2"/>
        <end position="183"/>
    </location>
</feature>
<dbReference type="AlphaFoldDB" id="A0AAP0G163"/>
<evidence type="ECO:0000313" key="3">
    <source>
        <dbReference type="Proteomes" id="UP001418222"/>
    </source>
</evidence>
<evidence type="ECO:0000259" key="1">
    <source>
        <dbReference type="Pfam" id="PF07727"/>
    </source>
</evidence>
<evidence type="ECO:0000313" key="2">
    <source>
        <dbReference type="EMBL" id="KAK8933315.1"/>
    </source>
</evidence>
<dbReference type="Pfam" id="PF07727">
    <property type="entry name" value="RVT_2"/>
    <property type="match status" value="1"/>
</dbReference>
<dbReference type="PANTHER" id="PTHR11439">
    <property type="entry name" value="GAG-POL-RELATED RETROTRANSPOSON"/>
    <property type="match status" value="1"/>
</dbReference>
<proteinExistence type="predicted"/>
<accession>A0AAP0G163</accession>
<dbReference type="CDD" id="cd09272">
    <property type="entry name" value="RNase_HI_RT_Ty1"/>
    <property type="match status" value="1"/>
</dbReference>
<protein>
    <recommendedName>
        <fullName evidence="1">Reverse transcriptase Ty1/copia-type domain-containing protein</fullName>
    </recommendedName>
</protein>
<dbReference type="Proteomes" id="UP001418222">
    <property type="component" value="Unassembled WGS sequence"/>
</dbReference>
<gene>
    <name evidence="2" type="ORF">KSP39_PZI015777</name>
</gene>
<dbReference type="InterPro" id="IPR043502">
    <property type="entry name" value="DNA/RNA_pol_sf"/>
</dbReference>
<comment type="caution">
    <text evidence="2">The sequence shown here is derived from an EMBL/GenBank/DDBJ whole genome shotgun (WGS) entry which is preliminary data.</text>
</comment>